<evidence type="ECO:0000259" key="1">
    <source>
        <dbReference type="Pfam" id="PF18896"/>
    </source>
</evidence>
<accession>A0ABV5AJY1</accession>
<protein>
    <submittedName>
        <fullName evidence="2">Transglycosylase SLT domain-containing protein</fullName>
    </submittedName>
</protein>
<gene>
    <name evidence="2" type="ORF">KKP3000_001779</name>
</gene>
<dbReference type="InterPro" id="IPR043992">
    <property type="entry name" value="SLT_3"/>
</dbReference>
<proteinExistence type="predicted"/>
<dbReference type="InterPro" id="IPR023346">
    <property type="entry name" value="Lysozyme-like_dom_sf"/>
</dbReference>
<dbReference type="Proteomes" id="UP001579974">
    <property type="component" value="Unassembled WGS sequence"/>
</dbReference>
<comment type="caution">
    <text evidence="2">The sequence shown here is derived from an EMBL/GenBank/DDBJ whole genome shotgun (WGS) entry which is preliminary data.</text>
</comment>
<name>A0ABV5AJY1_9BACL</name>
<keyword evidence="3" id="KW-1185">Reference proteome</keyword>
<dbReference type="EMBL" id="JBDXSU010000024">
    <property type="protein sequence ID" value="MFB5192574.1"/>
    <property type="molecule type" value="Genomic_DNA"/>
</dbReference>
<dbReference type="Pfam" id="PF18896">
    <property type="entry name" value="SLT_3"/>
    <property type="match status" value="1"/>
</dbReference>
<dbReference type="RefSeq" id="WP_275474042.1">
    <property type="nucleotide sequence ID" value="NZ_CP162940.1"/>
</dbReference>
<feature type="domain" description="Transglycosylase SLT" evidence="1">
    <location>
        <begin position="11"/>
        <end position="90"/>
    </location>
</feature>
<evidence type="ECO:0000313" key="3">
    <source>
        <dbReference type="Proteomes" id="UP001579974"/>
    </source>
</evidence>
<sequence>MTYLPANQVAHYAYDAGFRGGSLVTAVAVADAESTFDTSATSPGDTCIGLWQINKVNDEENPSALSNPSYNAKMAYSISNHGTNWSAWSTFTSGTYKRYLSVAESAAQAITQPSYPQLNVRVNGQSFPAIAVQNTTYLLWTVLNKWGIPHRYLGNGKFSINGRTVQGIVYGGNTYLNWASIPNVKAIKINGEFNFTDSH</sequence>
<reference evidence="2 3" key="1">
    <citation type="journal article" date="2024" name="Int. J. Mol. Sci.">
        <title>Exploration of Alicyclobacillus spp. Genome in Search of Antibiotic Resistance.</title>
        <authorList>
            <person name="Bucka-Kolendo J."/>
            <person name="Kiousi D.E."/>
            <person name="Dekowska A."/>
            <person name="Mikolajczuk-Szczyrba A."/>
            <person name="Karadedos D.M."/>
            <person name="Michael P."/>
            <person name="Galanis A."/>
            <person name="Sokolowska B."/>
        </authorList>
    </citation>
    <scope>NUCLEOTIDE SEQUENCE [LARGE SCALE GENOMIC DNA]</scope>
    <source>
        <strain evidence="2 3">KKP 3000</strain>
    </source>
</reference>
<dbReference type="SUPFAM" id="SSF53955">
    <property type="entry name" value="Lysozyme-like"/>
    <property type="match status" value="1"/>
</dbReference>
<evidence type="ECO:0000313" key="2">
    <source>
        <dbReference type="EMBL" id="MFB5192574.1"/>
    </source>
</evidence>
<organism evidence="2 3">
    <name type="scientific">Alicyclobacillus fastidiosus</name>
    <dbReference type="NCBI Taxonomy" id="392011"/>
    <lineage>
        <taxon>Bacteria</taxon>
        <taxon>Bacillati</taxon>
        <taxon>Bacillota</taxon>
        <taxon>Bacilli</taxon>
        <taxon>Bacillales</taxon>
        <taxon>Alicyclobacillaceae</taxon>
        <taxon>Alicyclobacillus</taxon>
    </lineage>
</organism>